<gene>
    <name evidence="1" type="ORF">HPB49_002656</name>
</gene>
<dbReference type="Proteomes" id="UP000821865">
    <property type="component" value="Chromosome 3"/>
</dbReference>
<protein>
    <submittedName>
        <fullName evidence="1">Uncharacterized protein</fullName>
    </submittedName>
</protein>
<evidence type="ECO:0000313" key="1">
    <source>
        <dbReference type="EMBL" id="KAH7958564.1"/>
    </source>
</evidence>
<sequence length="556" mass="61337">MGGSQSKSAAPSKEPARFKVGDRVAVTMDVENFRLLQNDHGGWEAQMSLVFGNVGIVQRLLPSGGLMVHYKVANATWQLNPAAVEKLIAYKTGDKVRVCVKLETLKELQKGHGGYNDRMQMSIGKVGMVVRSKPDFDVFVRICGELWTYNPSLPGSRSQLIYRQLRDKENTSLKNAAEIFPRSVCAQQASQHPARRRPRARQSSGCLQIQTKSALDKATISLEDAAKVLPRRLYFQKAGWRLSPRGPLACQSSGRRELPMKSAREKTSIPEEDAAEVIGRLYTEEGQCDINVHASKGETPLMLAAIFGHWDIIELLVEAGADVNRQDQDGDTLLHFAIGRHQMRVLQSSGTSNAPNVAAVEREVPNGHLAPLCYLANRGADVYMMNNKGITPLMMAAAADISEHIVAWASRSRFVAPESSRALRTRSASPQAGGQCTICIESEANVVFKPCGHRTTCRECSVRCKVCLTCAVPVQAKVNLDGTPVRGRETNQRTQEELDARLQELEERHTCSICMENPRDVVFLCGHGSCSVCAGNLDLCHMCRQPIERKIALYLE</sequence>
<keyword evidence="2" id="KW-1185">Reference proteome</keyword>
<evidence type="ECO:0000313" key="2">
    <source>
        <dbReference type="Proteomes" id="UP000821865"/>
    </source>
</evidence>
<accession>A0ACB8D266</accession>
<reference evidence="1" key="1">
    <citation type="submission" date="2020-05" db="EMBL/GenBank/DDBJ databases">
        <title>Large-scale comparative analyses of tick genomes elucidate their genetic diversity and vector capacities.</title>
        <authorList>
            <person name="Jia N."/>
            <person name="Wang J."/>
            <person name="Shi W."/>
            <person name="Du L."/>
            <person name="Sun Y."/>
            <person name="Zhan W."/>
            <person name="Jiang J."/>
            <person name="Wang Q."/>
            <person name="Zhang B."/>
            <person name="Ji P."/>
            <person name="Sakyi L.B."/>
            <person name="Cui X."/>
            <person name="Yuan T."/>
            <person name="Jiang B."/>
            <person name="Yang W."/>
            <person name="Lam T.T.-Y."/>
            <person name="Chang Q."/>
            <person name="Ding S."/>
            <person name="Wang X."/>
            <person name="Zhu J."/>
            <person name="Ruan X."/>
            <person name="Zhao L."/>
            <person name="Wei J."/>
            <person name="Que T."/>
            <person name="Du C."/>
            <person name="Cheng J."/>
            <person name="Dai P."/>
            <person name="Han X."/>
            <person name="Huang E."/>
            <person name="Gao Y."/>
            <person name="Liu J."/>
            <person name="Shao H."/>
            <person name="Ye R."/>
            <person name="Li L."/>
            <person name="Wei W."/>
            <person name="Wang X."/>
            <person name="Wang C."/>
            <person name="Yang T."/>
            <person name="Huo Q."/>
            <person name="Li W."/>
            <person name="Guo W."/>
            <person name="Chen H."/>
            <person name="Zhou L."/>
            <person name="Ni X."/>
            <person name="Tian J."/>
            <person name="Zhou Y."/>
            <person name="Sheng Y."/>
            <person name="Liu T."/>
            <person name="Pan Y."/>
            <person name="Xia L."/>
            <person name="Li J."/>
            <person name="Zhao F."/>
            <person name="Cao W."/>
        </authorList>
    </citation>
    <scope>NUCLEOTIDE SEQUENCE</scope>
    <source>
        <strain evidence="1">Dsil-2018</strain>
    </source>
</reference>
<organism evidence="1 2">
    <name type="scientific">Dermacentor silvarum</name>
    <name type="common">Tick</name>
    <dbReference type="NCBI Taxonomy" id="543639"/>
    <lineage>
        <taxon>Eukaryota</taxon>
        <taxon>Metazoa</taxon>
        <taxon>Ecdysozoa</taxon>
        <taxon>Arthropoda</taxon>
        <taxon>Chelicerata</taxon>
        <taxon>Arachnida</taxon>
        <taxon>Acari</taxon>
        <taxon>Parasitiformes</taxon>
        <taxon>Ixodida</taxon>
        <taxon>Ixodoidea</taxon>
        <taxon>Ixodidae</taxon>
        <taxon>Rhipicephalinae</taxon>
        <taxon>Dermacentor</taxon>
    </lineage>
</organism>
<proteinExistence type="predicted"/>
<dbReference type="EMBL" id="CM023472">
    <property type="protein sequence ID" value="KAH7958564.1"/>
    <property type="molecule type" value="Genomic_DNA"/>
</dbReference>
<comment type="caution">
    <text evidence="1">The sequence shown here is derived from an EMBL/GenBank/DDBJ whole genome shotgun (WGS) entry which is preliminary data.</text>
</comment>
<name>A0ACB8D266_DERSI</name>